<evidence type="ECO:0000313" key="7">
    <source>
        <dbReference type="Proteomes" id="UP001291653"/>
    </source>
</evidence>
<dbReference type="PRINTS" id="PR00081">
    <property type="entry name" value="GDHRDH"/>
</dbReference>
<evidence type="ECO:0000256" key="4">
    <source>
        <dbReference type="SAM" id="MobiDB-lite"/>
    </source>
</evidence>
<dbReference type="Proteomes" id="UP001291653">
    <property type="component" value="Unassembled WGS sequence"/>
</dbReference>
<dbReference type="InterPro" id="IPR057326">
    <property type="entry name" value="KR_dom"/>
</dbReference>
<organism evidence="6 7">
    <name type="scientific">Streptomyces yaizuensis</name>
    <dbReference type="NCBI Taxonomy" id="2989713"/>
    <lineage>
        <taxon>Bacteria</taxon>
        <taxon>Bacillati</taxon>
        <taxon>Actinomycetota</taxon>
        <taxon>Actinomycetes</taxon>
        <taxon>Kitasatosporales</taxon>
        <taxon>Streptomycetaceae</taxon>
        <taxon>Streptomyces</taxon>
    </lineage>
</organism>
<evidence type="ECO:0000256" key="2">
    <source>
        <dbReference type="ARBA" id="ARBA00023002"/>
    </source>
</evidence>
<evidence type="ECO:0000313" key="6">
    <source>
        <dbReference type="EMBL" id="GLF96719.1"/>
    </source>
</evidence>
<dbReference type="PRINTS" id="PR00080">
    <property type="entry name" value="SDRFAMILY"/>
</dbReference>
<comment type="similarity">
    <text evidence="1 3">Belongs to the short-chain dehydrogenases/reductases (SDR) family.</text>
</comment>
<keyword evidence="7" id="KW-1185">Reference proteome</keyword>
<dbReference type="SMART" id="SM00822">
    <property type="entry name" value="PKS_KR"/>
    <property type="match status" value="1"/>
</dbReference>
<dbReference type="RefSeq" id="WP_323448738.1">
    <property type="nucleotide sequence ID" value="NZ_BSBI01000008.1"/>
</dbReference>
<dbReference type="InterPro" id="IPR036291">
    <property type="entry name" value="NAD(P)-bd_dom_sf"/>
</dbReference>
<dbReference type="InterPro" id="IPR002347">
    <property type="entry name" value="SDR_fam"/>
</dbReference>
<comment type="caution">
    <text evidence="6">The sequence shown here is derived from an EMBL/GenBank/DDBJ whole genome shotgun (WGS) entry which is preliminary data.</text>
</comment>
<accession>A0ABQ5P289</accession>
<feature type="compositionally biased region" description="Pro residues" evidence="4">
    <location>
        <begin position="292"/>
        <end position="317"/>
    </location>
</feature>
<gene>
    <name evidence="6" type="ORF">SYYSPA8_20500</name>
</gene>
<dbReference type="Pfam" id="PF00106">
    <property type="entry name" value="adh_short"/>
    <property type="match status" value="1"/>
</dbReference>
<sequence>MTPGPAPAAAPVPAPLPAPVPFPLPLSGQVALITGAGGGIGRPLAAALAAEGMAVGLIGRDRSRLERTAAECARHGADTVVAPADVRSAAALHAATAQVRSALGPVDLLVNGAGLVDRGEAPLWAADPDHWWEVYETNVRGTVNACRAVAPDMLRRRSGRIVNVNSVFAVRGDVRYSAYSGSKASLLTLTALLADELAAAGVRMFDISPGMVRTEMTLGMAVCAGRADWTDPSRFLTAMVRVARGELDALAGRLLHAGADDIDELLTRAAELHATGARTLRMRPHGPSDALAPPPPPPPPPSPSPPPPPPPPPTGTS</sequence>
<name>A0ABQ5P289_9ACTN</name>
<evidence type="ECO:0000256" key="3">
    <source>
        <dbReference type="RuleBase" id="RU000363"/>
    </source>
</evidence>
<dbReference type="PANTHER" id="PTHR44196">
    <property type="entry name" value="DEHYDROGENASE/REDUCTASE SDR FAMILY MEMBER 7B"/>
    <property type="match status" value="1"/>
</dbReference>
<dbReference type="Gene3D" id="3.40.50.720">
    <property type="entry name" value="NAD(P)-binding Rossmann-like Domain"/>
    <property type="match status" value="1"/>
</dbReference>
<dbReference type="PROSITE" id="PS00061">
    <property type="entry name" value="ADH_SHORT"/>
    <property type="match status" value="1"/>
</dbReference>
<evidence type="ECO:0000256" key="1">
    <source>
        <dbReference type="ARBA" id="ARBA00006484"/>
    </source>
</evidence>
<dbReference type="CDD" id="cd05233">
    <property type="entry name" value="SDR_c"/>
    <property type="match status" value="1"/>
</dbReference>
<dbReference type="InterPro" id="IPR020904">
    <property type="entry name" value="Sc_DH/Rdtase_CS"/>
</dbReference>
<proteinExistence type="inferred from homology"/>
<protein>
    <submittedName>
        <fullName evidence="6">SDR family NAD(P)-dependent oxidoreductase</fullName>
    </submittedName>
</protein>
<keyword evidence="2" id="KW-0560">Oxidoreductase</keyword>
<dbReference type="EMBL" id="BSBI01000008">
    <property type="protein sequence ID" value="GLF96719.1"/>
    <property type="molecule type" value="Genomic_DNA"/>
</dbReference>
<dbReference type="SUPFAM" id="SSF51735">
    <property type="entry name" value="NAD(P)-binding Rossmann-fold domains"/>
    <property type="match status" value="1"/>
</dbReference>
<feature type="domain" description="Ketoreductase" evidence="5">
    <location>
        <begin position="29"/>
        <end position="210"/>
    </location>
</feature>
<reference evidence="6 7" key="1">
    <citation type="submission" date="2022-10" db="EMBL/GenBank/DDBJ databases">
        <title>Draft genome sequence of Streptomyces sp. YSPA8.</title>
        <authorList>
            <person name="Moriuchi R."/>
            <person name="Dohra H."/>
            <person name="Yamamura H."/>
            <person name="Kodani S."/>
        </authorList>
    </citation>
    <scope>NUCLEOTIDE SEQUENCE [LARGE SCALE GENOMIC DNA]</scope>
    <source>
        <strain evidence="6 7">YSPA8</strain>
    </source>
</reference>
<evidence type="ECO:0000259" key="5">
    <source>
        <dbReference type="SMART" id="SM00822"/>
    </source>
</evidence>
<feature type="region of interest" description="Disordered" evidence="4">
    <location>
        <begin position="277"/>
        <end position="317"/>
    </location>
</feature>
<dbReference type="PANTHER" id="PTHR44196:SF1">
    <property type="entry name" value="DEHYDROGENASE_REDUCTASE SDR FAMILY MEMBER 7B"/>
    <property type="match status" value="1"/>
</dbReference>